<evidence type="ECO:0000256" key="11">
    <source>
        <dbReference type="RuleBase" id="RU363075"/>
    </source>
</evidence>
<feature type="transmembrane region" description="Helical" evidence="11">
    <location>
        <begin position="179"/>
        <end position="206"/>
    </location>
</feature>
<keyword evidence="9 11" id="KW-0472">Membrane</keyword>
<reference evidence="13" key="1">
    <citation type="submission" date="2016-05" db="EMBL/GenBank/DDBJ databases">
        <title>Comparative genomics of biotechnologically important yeasts.</title>
        <authorList>
            <consortium name="DOE Joint Genome Institute"/>
            <person name="Riley R."/>
            <person name="Haridas S."/>
            <person name="Wolfe K.H."/>
            <person name="Lopes M.R."/>
            <person name="Hittinger C.T."/>
            <person name="Goker M."/>
            <person name="Salamov A."/>
            <person name="Wisecaver J."/>
            <person name="Long T.M."/>
            <person name="Aerts A.L."/>
            <person name="Barry K."/>
            <person name="Choi C."/>
            <person name="Clum A."/>
            <person name="Coughlan A.Y."/>
            <person name="Deshpande S."/>
            <person name="Douglass A.P."/>
            <person name="Hanson S.J."/>
            <person name="Klenk H.-P."/>
            <person name="Labutti K."/>
            <person name="Lapidus A."/>
            <person name="Lindquist E."/>
            <person name="Lipzen A."/>
            <person name="Meier-Kolthoff J.P."/>
            <person name="Ohm R.A."/>
            <person name="Otillar R.P."/>
            <person name="Pangilinan J."/>
            <person name="Peng Y."/>
            <person name="Rokas A."/>
            <person name="Rosa C.A."/>
            <person name="Scheuner C."/>
            <person name="Sibirny A.A."/>
            <person name="Slot J.C."/>
            <person name="Stielow J.B."/>
            <person name="Sun H."/>
            <person name="Kurtzman C.P."/>
            <person name="Blackwell M."/>
            <person name="Grigoriev I.V."/>
            <person name="Jeffries T.W."/>
        </authorList>
    </citation>
    <scope>NUCLEOTIDE SEQUENCE [LARGE SCALE GENOMIC DNA]</scope>
    <source>
        <strain evidence="13">NRRL Y-17324</strain>
    </source>
</reference>
<evidence type="ECO:0000256" key="10">
    <source>
        <dbReference type="ARBA" id="ARBA00038466"/>
    </source>
</evidence>
<keyword evidence="13" id="KW-1185">Reference proteome</keyword>
<keyword evidence="7 11" id="KW-0256">Endoplasmic reticulum</keyword>
<feature type="transmembrane region" description="Helical" evidence="11">
    <location>
        <begin position="59"/>
        <end position="77"/>
    </location>
</feature>
<dbReference type="RefSeq" id="XP_020064063.1">
    <property type="nucleotide sequence ID" value="XM_020209934.1"/>
</dbReference>
<dbReference type="AlphaFoldDB" id="A0A1E4SHF8"/>
<keyword evidence="8 11" id="KW-1133">Transmembrane helix</keyword>
<keyword evidence="5 12" id="KW-0808">Transferase</keyword>
<feature type="transmembrane region" description="Helical" evidence="11">
    <location>
        <begin position="274"/>
        <end position="294"/>
    </location>
</feature>
<dbReference type="InterPro" id="IPR005599">
    <property type="entry name" value="GPI_mannosylTrfase"/>
</dbReference>
<gene>
    <name evidence="12" type="ORF">CANTADRAFT_51391</name>
</gene>
<evidence type="ECO:0000256" key="3">
    <source>
        <dbReference type="ARBA" id="ARBA00022502"/>
    </source>
</evidence>
<evidence type="ECO:0000313" key="12">
    <source>
        <dbReference type="EMBL" id="ODV78941.1"/>
    </source>
</evidence>
<keyword evidence="3" id="KW-0337">GPI-anchor biosynthesis</keyword>
<dbReference type="PANTHER" id="PTHR22760:SF3">
    <property type="entry name" value="GPI MANNOSYLTRANSFERASE 4"/>
    <property type="match status" value="1"/>
</dbReference>
<feature type="transmembrane region" description="Helical" evidence="11">
    <location>
        <begin position="349"/>
        <end position="367"/>
    </location>
</feature>
<comment type="pathway">
    <text evidence="2">Glycolipid biosynthesis; glycosylphosphatidylinositol-anchor biosynthesis.</text>
</comment>
<evidence type="ECO:0000256" key="7">
    <source>
        <dbReference type="ARBA" id="ARBA00022824"/>
    </source>
</evidence>
<dbReference type="GO" id="GO:0006276">
    <property type="term" value="P:plasmid maintenance"/>
    <property type="evidence" value="ECO:0007669"/>
    <property type="project" value="EnsemblFungi"/>
</dbReference>
<accession>A0A1E4SHF8</accession>
<dbReference type="OrthoDB" id="10066429at2759"/>
<dbReference type="EMBL" id="KV453912">
    <property type="protein sequence ID" value="ODV78941.1"/>
    <property type="molecule type" value="Genomic_DNA"/>
</dbReference>
<evidence type="ECO:0000256" key="1">
    <source>
        <dbReference type="ARBA" id="ARBA00004477"/>
    </source>
</evidence>
<dbReference type="GO" id="GO:0006506">
    <property type="term" value="P:GPI anchor biosynthetic process"/>
    <property type="evidence" value="ECO:0007669"/>
    <property type="project" value="UniProtKB-KW"/>
</dbReference>
<keyword evidence="6 11" id="KW-0812">Transmembrane</keyword>
<feature type="transmembrane region" description="Helical" evidence="11">
    <location>
        <begin position="9"/>
        <end position="28"/>
    </location>
</feature>
<dbReference type="Pfam" id="PF03901">
    <property type="entry name" value="Glyco_transf_22"/>
    <property type="match status" value="1"/>
</dbReference>
<evidence type="ECO:0000256" key="9">
    <source>
        <dbReference type="ARBA" id="ARBA00023136"/>
    </source>
</evidence>
<evidence type="ECO:0000256" key="6">
    <source>
        <dbReference type="ARBA" id="ARBA00022692"/>
    </source>
</evidence>
<evidence type="ECO:0000256" key="5">
    <source>
        <dbReference type="ARBA" id="ARBA00022679"/>
    </source>
</evidence>
<evidence type="ECO:0000256" key="2">
    <source>
        <dbReference type="ARBA" id="ARBA00004687"/>
    </source>
</evidence>
<comment type="subcellular location">
    <subcellularLocation>
        <location evidence="1 11">Endoplasmic reticulum membrane</location>
        <topology evidence="1 11">Multi-pass membrane protein</topology>
    </subcellularLocation>
</comment>
<dbReference type="GeneID" id="30984070"/>
<dbReference type="Proteomes" id="UP000094285">
    <property type="component" value="Unassembled WGS sequence"/>
</dbReference>
<name>A0A1E4SHF8_9ASCO</name>
<dbReference type="STRING" id="984487.A0A1E4SHF8"/>
<proteinExistence type="inferred from homology"/>
<evidence type="ECO:0000256" key="8">
    <source>
        <dbReference type="ARBA" id="ARBA00022989"/>
    </source>
</evidence>
<keyword evidence="4 11" id="KW-0328">Glycosyltransferase</keyword>
<dbReference type="GO" id="GO:0005789">
    <property type="term" value="C:endoplasmic reticulum membrane"/>
    <property type="evidence" value="ECO:0007669"/>
    <property type="project" value="UniProtKB-SubCell"/>
</dbReference>
<dbReference type="PANTHER" id="PTHR22760">
    <property type="entry name" value="GLYCOSYLTRANSFERASE"/>
    <property type="match status" value="1"/>
</dbReference>
<feature type="transmembrane region" description="Helical" evidence="11">
    <location>
        <begin position="218"/>
        <end position="240"/>
    </location>
</feature>
<protein>
    <recommendedName>
        <fullName evidence="11">Mannosyltransferase</fullName>
        <ecNumber evidence="11">2.4.1.-</ecNumber>
    </recommendedName>
</protein>
<evidence type="ECO:0000256" key="4">
    <source>
        <dbReference type="ARBA" id="ARBA00022676"/>
    </source>
</evidence>
<dbReference type="EC" id="2.4.1.-" evidence="11"/>
<feature type="transmembrane region" description="Helical" evidence="11">
    <location>
        <begin position="89"/>
        <end position="113"/>
    </location>
</feature>
<dbReference type="GO" id="GO:0000026">
    <property type="term" value="F:alpha-1,2-mannosyltransferase activity"/>
    <property type="evidence" value="ECO:0007669"/>
    <property type="project" value="EnsemblFungi"/>
</dbReference>
<organism evidence="12 13">
    <name type="scientific">Suhomyces tanzawaensis NRRL Y-17324</name>
    <dbReference type="NCBI Taxonomy" id="984487"/>
    <lineage>
        <taxon>Eukaryota</taxon>
        <taxon>Fungi</taxon>
        <taxon>Dikarya</taxon>
        <taxon>Ascomycota</taxon>
        <taxon>Saccharomycotina</taxon>
        <taxon>Pichiomycetes</taxon>
        <taxon>Debaryomycetaceae</taxon>
        <taxon>Suhomyces</taxon>
    </lineage>
</organism>
<comment type="similarity">
    <text evidence="10">Belongs to the glycosyltransferase 22 family. PIGZ subfamily.</text>
</comment>
<sequence>MALSVNWRLVYFLSIGLRFVFALSNSYIHPDEHFQSLEVLSGRILGYSSAVPWEFGQSAARSLAPLYLLYGPVLYFVKFTGIDLSPMQIWYVLRLQNMIIGWIITDKVLYAVLPTKPERIKAVFFTLTSYVTLVYQSHLFSNSIETWALLVSVMIIDNLRYISELDDVQLQQVDQSQPLFWLGVVVSLGTFNRVTFPAFLVIPAWFVLQYLWAHKKAVLYVGLGFVLLTAGCILFDTVAFGNDPWSYDFVVAPWNNLVYNSNYSNLAHHGIHPLYNHLLVNLPQIVGPGLLFVAWRLRNKYWKTLPFLSGASGLVILSLVPHQELRFLVPILPLVCCCSTPRSSLVSGLIYLWYAFNTVMAVIMGVYHQGGVVPVLDHFHTQYKSGLQNTIQVWWRTYTPPTWILGDDRSSLQIVSGLNYTMDVSKSNYVFDTMGSPVEEVKKLLGQLSTSGKKVYLITPVASFNLNFNQQSYNQTYSYDTHLDMDHLDFSDWQSLTPGLGVYELL</sequence>
<evidence type="ECO:0000313" key="13">
    <source>
        <dbReference type="Proteomes" id="UP000094285"/>
    </source>
</evidence>